<keyword evidence="1" id="KW-1133">Transmembrane helix</keyword>
<feature type="transmembrane region" description="Helical" evidence="1">
    <location>
        <begin position="153"/>
        <end position="181"/>
    </location>
</feature>
<evidence type="ECO:0000256" key="1">
    <source>
        <dbReference type="SAM" id="Phobius"/>
    </source>
</evidence>
<dbReference type="KEGG" id="qdo:H9Q78_12800"/>
<protein>
    <submittedName>
        <fullName evidence="3">DUF4405 domain-containing protein</fullName>
    </submittedName>
</protein>
<dbReference type="AlphaFoldDB" id="A0A7G9G3C0"/>
<reference evidence="3 4" key="1">
    <citation type="submission" date="2020-08" db="EMBL/GenBank/DDBJ databases">
        <authorList>
            <person name="Liu C."/>
            <person name="Sun Q."/>
        </authorList>
    </citation>
    <scope>NUCLEOTIDE SEQUENCE [LARGE SCALE GENOMIC DNA]</scope>
    <source>
        <strain evidence="3 4">NSJ-38</strain>
    </source>
</reference>
<organism evidence="3 4">
    <name type="scientific">Qiania dongpingensis</name>
    <dbReference type="NCBI Taxonomy" id="2763669"/>
    <lineage>
        <taxon>Bacteria</taxon>
        <taxon>Bacillati</taxon>
        <taxon>Bacillota</taxon>
        <taxon>Clostridia</taxon>
        <taxon>Lachnospirales</taxon>
        <taxon>Lachnospiraceae</taxon>
        <taxon>Qiania</taxon>
    </lineage>
</organism>
<feature type="transmembrane region" description="Helical" evidence="1">
    <location>
        <begin position="201"/>
        <end position="222"/>
    </location>
</feature>
<evidence type="ECO:0000313" key="4">
    <source>
        <dbReference type="Proteomes" id="UP000515823"/>
    </source>
</evidence>
<feature type="transmembrane region" description="Helical" evidence="1">
    <location>
        <begin position="34"/>
        <end position="50"/>
    </location>
</feature>
<dbReference type="RefSeq" id="WP_249302186.1">
    <property type="nucleotide sequence ID" value="NZ_CP060634.1"/>
</dbReference>
<dbReference type="InterPro" id="IPR025517">
    <property type="entry name" value="DUF4405"/>
</dbReference>
<feature type="transmembrane region" description="Helical" evidence="1">
    <location>
        <begin position="111"/>
        <end position="132"/>
    </location>
</feature>
<evidence type="ECO:0000313" key="3">
    <source>
        <dbReference type="EMBL" id="QNM05302.1"/>
    </source>
</evidence>
<keyword evidence="1" id="KW-0472">Membrane</keyword>
<keyword evidence="1" id="KW-0812">Transmembrane</keyword>
<dbReference type="Pfam" id="PF14358">
    <property type="entry name" value="DUF4405"/>
    <property type="match status" value="1"/>
</dbReference>
<keyword evidence="4" id="KW-1185">Reference proteome</keyword>
<evidence type="ECO:0000259" key="2">
    <source>
        <dbReference type="Pfam" id="PF14358"/>
    </source>
</evidence>
<feature type="domain" description="Flavinylation-associated cytochrome" evidence="2">
    <location>
        <begin position="73"/>
        <end position="131"/>
    </location>
</feature>
<feature type="transmembrane region" description="Helical" evidence="1">
    <location>
        <begin position="9"/>
        <end position="28"/>
    </location>
</feature>
<feature type="transmembrane region" description="Helical" evidence="1">
    <location>
        <begin position="71"/>
        <end position="91"/>
    </location>
</feature>
<dbReference type="EMBL" id="CP060634">
    <property type="protein sequence ID" value="QNM05302.1"/>
    <property type="molecule type" value="Genomic_DNA"/>
</dbReference>
<gene>
    <name evidence="3" type="ORF">H9Q78_12800</name>
</gene>
<name>A0A7G9G3C0_9FIRM</name>
<dbReference type="Proteomes" id="UP000515823">
    <property type="component" value="Chromosome"/>
</dbReference>
<sequence length="246" mass="28543">MKPKAVIKTVIDIWMTAALLFLMGYQFWGDMAHEWAGAGIFLLFIAHHLLNRNWYKGLFRGQYTPMRIFRLCVNLLTLSAMLALMYSSIVMSRHVFVFLPIEGGMSLARRLHILGAYWGFVLMSLHLGLHWSMFVGMARKGLKVQKSSRVRSALLFAVGLLIAAYGIYAFVGRDFVTYLFLQSEFVFLDYNERVHLFYLDYLALMGLFIFLSHYASKLLTAIGKRKRTQRKESLKRFFAARRILKN</sequence>
<proteinExistence type="predicted"/>
<accession>A0A7G9G3C0</accession>